<feature type="signal peptide" evidence="5">
    <location>
        <begin position="1"/>
        <end position="28"/>
    </location>
</feature>
<evidence type="ECO:0000259" key="6">
    <source>
        <dbReference type="Pfam" id="PF01095"/>
    </source>
</evidence>
<gene>
    <name evidence="7" type="ORF">DFJ66_8164</name>
</gene>
<feature type="chain" id="PRO_5019617291" description="Pectinesterase" evidence="5">
    <location>
        <begin position="29"/>
        <end position="333"/>
    </location>
</feature>
<comment type="similarity">
    <text evidence="1">Belongs to the pectinesterase family.</text>
</comment>
<protein>
    <recommendedName>
        <fullName evidence="5">Pectinesterase</fullName>
        <ecNumber evidence="5">3.1.1.11</ecNumber>
    </recommendedName>
</protein>
<feature type="domain" description="Pectinesterase catalytic" evidence="6">
    <location>
        <begin position="31"/>
        <end position="325"/>
    </location>
</feature>
<dbReference type="InterPro" id="IPR006311">
    <property type="entry name" value="TAT_signal"/>
</dbReference>
<keyword evidence="2 5" id="KW-0378">Hydrolase</keyword>
<evidence type="ECO:0000256" key="4">
    <source>
        <dbReference type="PROSITE-ProRule" id="PRU10040"/>
    </source>
</evidence>
<dbReference type="EMBL" id="RBXR01000001">
    <property type="protein sequence ID" value="RKT74793.1"/>
    <property type="molecule type" value="Genomic_DNA"/>
</dbReference>
<sequence>MVKAMRRAVLVAALITAATAATAVPAQAATVVVAADGSGNYRTVQAAVNAVAAGTTISIRKGTYRETVTVPSGKTGLTLVGATGVASDVVIVGNKAAKNTGSTLTTATVTVNAANTTVRALTVKNDYVETGSGSEQAVALAANGDRQVYDNVRVLGNQDTLLSWGPTYAVRYRQYFRNCHVEGDVDFIFGLGSMVFDRCTITSLSRGSSSNNGYVTAASTDRNNPYGFLFRGCTFGGAVTAGTVSLGRPWSPDVNSNAQVVIRESYLGAHIRTSQPWTDMGSTSWRSARFFEYANTGPGAGVNANRPQLSSTAAANYTPQKYLAGSDGWNPVG</sequence>
<dbReference type="OrthoDB" id="112037at2"/>
<comment type="caution">
    <text evidence="7">The sequence shown here is derived from an EMBL/GenBank/DDBJ whole genome shotgun (WGS) entry which is preliminary data.</text>
</comment>
<dbReference type="InterPro" id="IPR033131">
    <property type="entry name" value="Pectinesterase_Asp_AS"/>
</dbReference>
<dbReference type="PANTHER" id="PTHR31321:SF57">
    <property type="entry name" value="PECTINESTERASE 53-RELATED"/>
    <property type="match status" value="1"/>
</dbReference>
<keyword evidence="8" id="KW-1185">Reference proteome</keyword>
<dbReference type="Pfam" id="PF01095">
    <property type="entry name" value="Pectinesterase"/>
    <property type="match status" value="1"/>
</dbReference>
<comment type="pathway">
    <text evidence="5">Glycan metabolism; pectin degradation; 2-dehydro-3-deoxy-D-gluconate from pectin: step 1/5.</text>
</comment>
<accession>A0A495XQS1</accession>
<dbReference type="InterPro" id="IPR012334">
    <property type="entry name" value="Pectin_lyas_fold"/>
</dbReference>
<dbReference type="GO" id="GO:0030599">
    <property type="term" value="F:pectinesterase activity"/>
    <property type="evidence" value="ECO:0007669"/>
    <property type="project" value="UniProtKB-UniRule"/>
</dbReference>
<dbReference type="PROSITE" id="PS51318">
    <property type="entry name" value="TAT"/>
    <property type="match status" value="1"/>
</dbReference>
<dbReference type="Proteomes" id="UP000272729">
    <property type="component" value="Unassembled WGS sequence"/>
</dbReference>
<comment type="catalytic activity">
    <reaction evidence="5">
        <text>[(1-&gt;4)-alpha-D-galacturonosyl methyl ester](n) + n H2O = [(1-&gt;4)-alpha-D-galacturonosyl](n) + n methanol + n H(+)</text>
        <dbReference type="Rhea" id="RHEA:22380"/>
        <dbReference type="Rhea" id="RHEA-COMP:14570"/>
        <dbReference type="Rhea" id="RHEA-COMP:14573"/>
        <dbReference type="ChEBI" id="CHEBI:15377"/>
        <dbReference type="ChEBI" id="CHEBI:15378"/>
        <dbReference type="ChEBI" id="CHEBI:17790"/>
        <dbReference type="ChEBI" id="CHEBI:140522"/>
        <dbReference type="ChEBI" id="CHEBI:140523"/>
        <dbReference type="EC" id="3.1.1.11"/>
    </reaction>
</comment>
<dbReference type="Gene3D" id="2.160.20.10">
    <property type="entry name" value="Single-stranded right-handed beta-helix, Pectin lyase-like"/>
    <property type="match status" value="1"/>
</dbReference>
<proteinExistence type="inferred from homology"/>
<name>A0A495XQS1_9PSEU</name>
<dbReference type="GO" id="GO:0009279">
    <property type="term" value="C:cell outer membrane"/>
    <property type="evidence" value="ECO:0007669"/>
    <property type="project" value="TreeGrafter"/>
</dbReference>
<keyword evidence="3 5" id="KW-0063">Aspartyl esterase</keyword>
<evidence type="ECO:0000313" key="8">
    <source>
        <dbReference type="Proteomes" id="UP000272729"/>
    </source>
</evidence>
<dbReference type="SUPFAM" id="SSF51126">
    <property type="entry name" value="Pectin lyase-like"/>
    <property type="match status" value="1"/>
</dbReference>
<evidence type="ECO:0000256" key="5">
    <source>
        <dbReference type="RuleBase" id="RU000589"/>
    </source>
</evidence>
<dbReference type="PROSITE" id="PS00503">
    <property type="entry name" value="PECTINESTERASE_2"/>
    <property type="match status" value="1"/>
</dbReference>
<dbReference type="EC" id="3.1.1.11" evidence="5"/>
<dbReference type="RefSeq" id="WP_121229846.1">
    <property type="nucleotide sequence ID" value="NZ_JBIUBA010000006.1"/>
</dbReference>
<dbReference type="PANTHER" id="PTHR31321">
    <property type="entry name" value="ACYL-COA THIOESTER HYDROLASE YBHC-RELATED"/>
    <property type="match status" value="1"/>
</dbReference>
<dbReference type="AlphaFoldDB" id="A0A495XQS1"/>
<feature type="active site" evidence="4">
    <location>
        <position position="186"/>
    </location>
</feature>
<dbReference type="UniPathway" id="UPA00545">
    <property type="reaction ID" value="UER00823"/>
</dbReference>
<evidence type="ECO:0000256" key="3">
    <source>
        <dbReference type="ARBA" id="ARBA00023085"/>
    </source>
</evidence>
<keyword evidence="5" id="KW-0732">Signal</keyword>
<evidence type="ECO:0000256" key="1">
    <source>
        <dbReference type="ARBA" id="ARBA00008891"/>
    </source>
</evidence>
<dbReference type="GO" id="GO:0042545">
    <property type="term" value="P:cell wall modification"/>
    <property type="evidence" value="ECO:0007669"/>
    <property type="project" value="UniProtKB-UniRule"/>
</dbReference>
<evidence type="ECO:0000313" key="7">
    <source>
        <dbReference type="EMBL" id="RKT74793.1"/>
    </source>
</evidence>
<reference evidence="7 8" key="1">
    <citation type="submission" date="2018-10" db="EMBL/GenBank/DDBJ databases">
        <title>Sequencing the genomes of 1000 actinobacteria strains.</title>
        <authorList>
            <person name="Klenk H.-P."/>
        </authorList>
    </citation>
    <scope>NUCLEOTIDE SEQUENCE [LARGE SCALE GENOMIC DNA]</scope>
    <source>
        <strain evidence="7 8">DSM 43911</strain>
    </source>
</reference>
<organism evidence="7 8">
    <name type="scientific">Saccharothrix variisporea</name>
    <dbReference type="NCBI Taxonomy" id="543527"/>
    <lineage>
        <taxon>Bacteria</taxon>
        <taxon>Bacillati</taxon>
        <taxon>Actinomycetota</taxon>
        <taxon>Actinomycetes</taxon>
        <taxon>Pseudonocardiales</taxon>
        <taxon>Pseudonocardiaceae</taxon>
        <taxon>Saccharothrix</taxon>
    </lineage>
</organism>
<dbReference type="InterPro" id="IPR000070">
    <property type="entry name" value="Pectinesterase_cat"/>
</dbReference>
<evidence type="ECO:0000256" key="2">
    <source>
        <dbReference type="ARBA" id="ARBA00022801"/>
    </source>
</evidence>
<dbReference type="GO" id="GO:0045490">
    <property type="term" value="P:pectin catabolic process"/>
    <property type="evidence" value="ECO:0007669"/>
    <property type="project" value="UniProtKB-UniRule"/>
</dbReference>
<dbReference type="InterPro" id="IPR011050">
    <property type="entry name" value="Pectin_lyase_fold/virulence"/>
</dbReference>